<comment type="caution">
    <text evidence="1">The sequence shown here is derived from an EMBL/GenBank/DDBJ whole genome shotgun (WGS) entry which is preliminary data.</text>
</comment>
<protein>
    <submittedName>
        <fullName evidence="1">Uncharacterized protein</fullName>
    </submittedName>
</protein>
<proteinExistence type="predicted"/>
<dbReference type="AlphaFoldDB" id="A0A0F9LU76"/>
<gene>
    <name evidence="1" type="ORF">LCGC14_1173050</name>
</gene>
<organism evidence="1">
    <name type="scientific">marine sediment metagenome</name>
    <dbReference type="NCBI Taxonomy" id="412755"/>
    <lineage>
        <taxon>unclassified sequences</taxon>
        <taxon>metagenomes</taxon>
        <taxon>ecological metagenomes</taxon>
    </lineage>
</organism>
<evidence type="ECO:0000313" key="1">
    <source>
        <dbReference type="EMBL" id="KKM96943.1"/>
    </source>
</evidence>
<reference evidence="1" key="1">
    <citation type="journal article" date="2015" name="Nature">
        <title>Complex archaea that bridge the gap between prokaryotes and eukaryotes.</title>
        <authorList>
            <person name="Spang A."/>
            <person name="Saw J.H."/>
            <person name="Jorgensen S.L."/>
            <person name="Zaremba-Niedzwiedzka K."/>
            <person name="Martijn J."/>
            <person name="Lind A.E."/>
            <person name="van Eijk R."/>
            <person name="Schleper C."/>
            <person name="Guy L."/>
            <person name="Ettema T.J."/>
        </authorList>
    </citation>
    <scope>NUCLEOTIDE SEQUENCE</scope>
</reference>
<dbReference type="EMBL" id="LAZR01005813">
    <property type="protein sequence ID" value="KKM96943.1"/>
    <property type="molecule type" value="Genomic_DNA"/>
</dbReference>
<accession>A0A0F9LU76</accession>
<name>A0A0F9LU76_9ZZZZ</name>
<sequence>MFVDDNKHRIKTLKRMLGVGNFLAKNEMSEVYELGHYIADNVLSKVCMLIGIEKKKEDLVYTNNKKNRTRDFKKLYEGILEFFYPGVPKYNEFVKKYHRDRSKYQHGIEHLDLTTIKKPLAIEYIKFVEKIMKQVGYLGKGEVINPIAIISSHIYNAGDYQKNYLEKKFKDLYNRLASDDLEHIHIDIKTILDEIGNKDLQKVLKMEYRKFRSGHGDSMLIEYEKWNLNLNHAYRKSLYISKHNDRTYHYSEPDKNLDILQEFLEMIKERCKDAGLNIT</sequence>